<gene>
    <name evidence="1" type="ORF">OMM_08390</name>
</gene>
<dbReference type="Proteomes" id="UP000189670">
    <property type="component" value="Unassembled WGS sequence"/>
</dbReference>
<accession>A0A1V1P7Y5</accession>
<comment type="caution">
    <text evidence="1">The sequence shown here is derived from an EMBL/GenBank/DDBJ whole genome shotgun (WGS) entry which is preliminary data.</text>
</comment>
<evidence type="ECO:0000313" key="1">
    <source>
        <dbReference type="EMBL" id="ETR71019.1"/>
    </source>
</evidence>
<dbReference type="NCBIfam" id="NF033572">
    <property type="entry name" value="transpos_ISKra4"/>
    <property type="match status" value="1"/>
</dbReference>
<evidence type="ECO:0008006" key="3">
    <source>
        <dbReference type="Google" id="ProtNLM"/>
    </source>
</evidence>
<organism evidence="1 2">
    <name type="scientific">Candidatus Magnetoglobus multicellularis str. Araruama</name>
    <dbReference type="NCBI Taxonomy" id="890399"/>
    <lineage>
        <taxon>Bacteria</taxon>
        <taxon>Pseudomonadati</taxon>
        <taxon>Thermodesulfobacteriota</taxon>
        <taxon>Desulfobacteria</taxon>
        <taxon>Desulfobacterales</taxon>
        <taxon>Desulfobacteraceae</taxon>
        <taxon>Candidatus Magnetoglobus</taxon>
    </lineage>
</organism>
<name>A0A1V1P7Y5_9BACT</name>
<proteinExistence type="predicted"/>
<dbReference type="EMBL" id="ATBP01000332">
    <property type="protein sequence ID" value="ETR71019.1"/>
    <property type="molecule type" value="Genomic_DNA"/>
</dbReference>
<reference evidence="2" key="1">
    <citation type="submission" date="2012-11" db="EMBL/GenBank/DDBJ databases">
        <authorList>
            <person name="Lucero-Rivera Y.E."/>
            <person name="Tovar-Ramirez D."/>
        </authorList>
    </citation>
    <scope>NUCLEOTIDE SEQUENCE [LARGE SCALE GENOMIC DNA]</scope>
    <source>
        <strain evidence="2">Araruama</strain>
    </source>
</reference>
<protein>
    <recommendedName>
        <fullName evidence="3">ISKra4 family transposase</fullName>
    </recommendedName>
</protein>
<sequence>MEILEKQENLELEQYVTDIKNSVTLDSIVLAVFKFALYIGSILLNEIVSERAKQHVERPSCPHCNSPLDRKGWLPRTMTTLLGFIIWDRLAWRCPKGCKIGQITPYDKTLGIQPNQETSNEIKRMVCLLAVFVPFGIASLIFRKLTGVEVCDKSIWNWVQEAGEKGIQKVNEELEKLNNGVDPELRELDPGVAELPMVIGGDGVTVPFRPNEGSPKGKTKWCIVNVGIIARIGSKLTKTGKKISIIVRRRVIAVLDNINIFKNHMHLESLKEGVCNAKQVAWLSDGGPGFWGVFRELFAKLKNVYGILDFYHAAQNVYKGAKAKFDGRTIECKEWFEKARKKLRLGNAAEIIQEIKKWLKIEEINRILNKGKLSDEVVRILTNVFKYLEVHADHINYDHYKSLGLPIGSGIIESACKWVVQQRFKGVGMRWSRKGFKNLLHLRVAFLNGSFDDIFVFP</sequence>
<evidence type="ECO:0000313" key="2">
    <source>
        <dbReference type="Proteomes" id="UP000189670"/>
    </source>
</evidence>
<dbReference type="AlphaFoldDB" id="A0A1V1P7Y5"/>